<dbReference type="PROSITE" id="PS50949">
    <property type="entry name" value="HTH_GNTR"/>
    <property type="match status" value="1"/>
</dbReference>
<dbReference type="PRINTS" id="PR00035">
    <property type="entry name" value="HTHGNTR"/>
</dbReference>
<comment type="caution">
    <text evidence="5">The sequence shown here is derived from an EMBL/GenBank/DDBJ whole genome shotgun (WGS) entry which is preliminary data.</text>
</comment>
<dbReference type="Gene3D" id="3.40.50.2300">
    <property type="match status" value="2"/>
</dbReference>
<dbReference type="InterPro" id="IPR036388">
    <property type="entry name" value="WH-like_DNA-bd_sf"/>
</dbReference>
<dbReference type="Gene3D" id="1.10.10.10">
    <property type="entry name" value="Winged helix-like DNA-binding domain superfamily/Winged helix DNA-binding domain"/>
    <property type="match status" value="1"/>
</dbReference>
<evidence type="ECO:0000256" key="3">
    <source>
        <dbReference type="ARBA" id="ARBA00023163"/>
    </source>
</evidence>
<dbReference type="SUPFAM" id="SSF53822">
    <property type="entry name" value="Periplasmic binding protein-like I"/>
    <property type="match status" value="1"/>
</dbReference>
<keyword evidence="1" id="KW-0805">Transcription regulation</keyword>
<dbReference type="InterPro" id="IPR028082">
    <property type="entry name" value="Peripla_BP_I"/>
</dbReference>
<dbReference type="GO" id="GO:0000976">
    <property type="term" value="F:transcription cis-regulatory region binding"/>
    <property type="evidence" value="ECO:0007669"/>
    <property type="project" value="TreeGrafter"/>
</dbReference>
<evidence type="ECO:0000256" key="2">
    <source>
        <dbReference type="ARBA" id="ARBA00023125"/>
    </source>
</evidence>
<dbReference type="PANTHER" id="PTHR30146">
    <property type="entry name" value="LACI-RELATED TRANSCRIPTIONAL REPRESSOR"/>
    <property type="match status" value="1"/>
</dbReference>
<dbReference type="SUPFAM" id="SSF46785">
    <property type="entry name" value="Winged helix' DNA-binding domain"/>
    <property type="match status" value="1"/>
</dbReference>
<name>A0A371AT31_9FIRM</name>
<dbReference type="SMART" id="SM00345">
    <property type="entry name" value="HTH_GNTR"/>
    <property type="match status" value="1"/>
</dbReference>
<dbReference type="InterPro" id="IPR000524">
    <property type="entry name" value="Tscrpt_reg_HTH_GntR"/>
</dbReference>
<dbReference type="EMBL" id="QRCT01000049">
    <property type="protein sequence ID" value="RDU22620.1"/>
    <property type="molecule type" value="Genomic_DNA"/>
</dbReference>
<keyword evidence="2" id="KW-0238">DNA-binding</keyword>
<protein>
    <submittedName>
        <fullName evidence="5">GntR family transcriptional regulator</fullName>
    </submittedName>
</protein>
<dbReference type="InterPro" id="IPR033532">
    <property type="entry name" value="AraR_ligand_bind_dom"/>
</dbReference>
<dbReference type="InterPro" id="IPR046335">
    <property type="entry name" value="LacI/GalR-like_sensor"/>
</dbReference>
<keyword evidence="6" id="KW-1185">Reference proteome</keyword>
<keyword evidence="3" id="KW-0804">Transcription</keyword>
<dbReference type="OrthoDB" id="9813468at2"/>
<proteinExistence type="predicted"/>
<feature type="domain" description="HTH gntR-type" evidence="4">
    <location>
        <begin position="5"/>
        <end position="73"/>
    </location>
</feature>
<evidence type="ECO:0000256" key="1">
    <source>
        <dbReference type="ARBA" id="ARBA00023015"/>
    </source>
</evidence>
<evidence type="ECO:0000313" key="6">
    <source>
        <dbReference type="Proteomes" id="UP000255036"/>
    </source>
</evidence>
<dbReference type="GO" id="GO:0003700">
    <property type="term" value="F:DNA-binding transcription factor activity"/>
    <property type="evidence" value="ECO:0007669"/>
    <property type="project" value="InterPro"/>
</dbReference>
<dbReference type="Proteomes" id="UP000255036">
    <property type="component" value="Unassembled WGS sequence"/>
</dbReference>
<dbReference type="PANTHER" id="PTHR30146:SF150">
    <property type="entry name" value="ARABINOSE METABOLISM TRANSCRIPTIONAL REPRESSOR"/>
    <property type="match status" value="1"/>
</dbReference>
<gene>
    <name evidence="5" type="ORF">DWV06_15215</name>
</gene>
<organism evidence="5 6">
    <name type="scientific">Anaerosacchariphilus polymeriproducens</name>
    <dbReference type="NCBI Taxonomy" id="1812858"/>
    <lineage>
        <taxon>Bacteria</taxon>
        <taxon>Bacillati</taxon>
        <taxon>Bacillota</taxon>
        <taxon>Clostridia</taxon>
        <taxon>Lachnospirales</taxon>
        <taxon>Lachnospiraceae</taxon>
        <taxon>Anaerosacchariphilus</taxon>
    </lineage>
</organism>
<dbReference type="Pfam" id="PF00392">
    <property type="entry name" value="GntR"/>
    <property type="match status" value="1"/>
</dbReference>
<reference evidence="5 6" key="1">
    <citation type="submission" date="2018-07" db="EMBL/GenBank/DDBJ databases">
        <title>Anaerosacharophilus polymeroproducens gen. nov. sp. nov., an anaerobic bacterium isolated from salt field.</title>
        <authorList>
            <person name="Kim W."/>
            <person name="Yang S.-H."/>
            <person name="Oh J."/>
            <person name="Lee J.-H."/>
            <person name="Kwon K.K."/>
        </authorList>
    </citation>
    <scope>NUCLEOTIDE SEQUENCE [LARGE SCALE GENOMIC DNA]</scope>
    <source>
        <strain evidence="5 6">MCWD5</strain>
    </source>
</reference>
<evidence type="ECO:0000259" key="4">
    <source>
        <dbReference type="PROSITE" id="PS50949"/>
    </source>
</evidence>
<dbReference type="RefSeq" id="WP_115483030.1">
    <property type="nucleotide sequence ID" value="NZ_QRCT01000049.1"/>
</dbReference>
<dbReference type="InterPro" id="IPR036390">
    <property type="entry name" value="WH_DNA-bd_sf"/>
</dbReference>
<dbReference type="AlphaFoldDB" id="A0A371AT31"/>
<evidence type="ECO:0000313" key="5">
    <source>
        <dbReference type="EMBL" id="RDU22620.1"/>
    </source>
</evidence>
<accession>A0A371AT31</accession>
<dbReference type="CDD" id="cd01541">
    <property type="entry name" value="PBP1_AraR"/>
    <property type="match status" value="1"/>
</dbReference>
<dbReference type="CDD" id="cd07377">
    <property type="entry name" value="WHTH_GntR"/>
    <property type="match status" value="1"/>
</dbReference>
<sequence>MKNNTPKYLEIVNFIKEKIESKELKPGQKIYSENELSKIFKLSRQTVRHSISVLEKEGIVRKVQGSGTYVADNRLTNLENKTRIAVITTYVDSYIFPRTIKGIENYLFEKGFSVQIAFTNNVFAREKIILEDILNRNDVAGIIAEPTKSGLPNLNEDLISEITSRHIPVVFINSYYADSKLPHVSINDKEAGRKATEYLISMGHRKIGAILKLDDGQGHLRFKGYSEAMMNADLDFLDTDIVWIDTEEVKHLEKTKGKILERLGNCTGILCYNDEVSYSLIEILKKEGMKVPEDISIVSIDNSELAVLSDVEFTSIPHPMERLGEKAAENLIQLIKNPSFDANYEFDEDIIIRDSVKRISR</sequence>
<dbReference type="Pfam" id="PF13377">
    <property type="entry name" value="Peripla_BP_3"/>
    <property type="match status" value="1"/>
</dbReference>